<accession>A0ABQ7U127</accession>
<evidence type="ECO:0008006" key="4">
    <source>
        <dbReference type="Google" id="ProtNLM"/>
    </source>
</evidence>
<comment type="caution">
    <text evidence="2">The sequence shown here is derived from an EMBL/GenBank/DDBJ whole genome shotgun (WGS) entry which is preliminary data.</text>
</comment>
<feature type="region of interest" description="Disordered" evidence="1">
    <location>
        <begin position="107"/>
        <end position="135"/>
    </location>
</feature>
<gene>
    <name evidence="2" type="ORF">KY290_033518</name>
</gene>
<keyword evidence="3" id="KW-1185">Reference proteome</keyword>
<protein>
    <recommendedName>
        <fullName evidence="4">Integrase core domain containing protein</fullName>
    </recommendedName>
</protein>
<feature type="compositionally biased region" description="Polar residues" evidence="1">
    <location>
        <begin position="114"/>
        <end position="123"/>
    </location>
</feature>
<name>A0ABQ7U127_SOLTU</name>
<evidence type="ECO:0000256" key="1">
    <source>
        <dbReference type="SAM" id="MobiDB-lite"/>
    </source>
</evidence>
<evidence type="ECO:0000313" key="3">
    <source>
        <dbReference type="Proteomes" id="UP000826656"/>
    </source>
</evidence>
<sequence length="135" mass="14913">MNQLKVFKAICDGLASIHKPVNDDSKVINFARGLGLKYKTIGTVMPGSQKSPSSGSQERKIIDECQIYGRNNNTIQKCFYKWDYSYQAADELPQALTTTNLQNTNDDTLYVDSGASSHMTHNSGQEDKDTTGQGI</sequence>
<dbReference type="EMBL" id="JAIVGD010000026">
    <property type="protein sequence ID" value="KAH0740475.1"/>
    <property type="molecule type" value="Genomic_DNA"/>
</dbReference>
<feature type="compositionally biased region" description="Basic and acidic residues" evidence="1">
    <location>
        <begin position="124"/>
        <end position="135"/>
    </location>
</feature>
<dbReference type="Proteomes" id="UP000826656">
    <property type="component" value="Unassembled WGS sequence"/>
</dbReference>
<proteinExistence type="predicted"/>
<reference evidence="2 3" key="1">
    <citation type="journal article" date="2021" name="bioRxiv">
        <title>Chromosome-scale and haplotype-resolved genome assembly of a tetraploid potato cultivar.</title>
        <authorList>
            <person name="Sun H."/>
            <person name="Jiao W.-B."/>
            <person name="Krause K."/>
            <person name="Campoy J.A."/>
            <person name="Goel M."/>
            <person name="Folz-Donahue K."/>
            <person name="Kukat C."/>
            <person name="Huettel B."/>
            <person name="Schneeberger K."/>
        </authorList>
    </citation>
    <scope>NUCLEOTIDE SEQUENCE [LARGE SCALE GENOMIC DNA]</scope>
    <source>
        <strain evidence="2">SolTubOtavaFocal</strain>
        <tissue evidence="2">Leaves</tissue>
    </source>
</reference>
<organism evidence="2 3">
    <name type="scientific">Solanum tuberosum</name>
    <name type="common">Potato</name>
    <dbReference type="NCBI Taxonomy" id="4113"/>
    <lineage>
        <taxon>Eukaryota</taxon>
        <taxon>Viridiplantae</taxon>
        <taxon>Streptophyta</taxon>
        <taxon>Embryophyta</taxon>
        <taxon>Tracheophyta</taxon>
        <taxon>Spermatophyta</taxon>
        <taxon>Magnoliopsida</taxon>
        <taxon>eudicotyledons</taxon>
        <taxon>Gunneridae</taxon>
        <taxon>Pentapetalae</taxon>
        <taxon>asterids</taxon>
        <taxon>lamiids</taxon>
        <taxon>Solanales</taxon>
        <taxon>Solanaceae</taxon>
        <taxon>Solanoideae</taxon>
        <taxon>Solaneae</taxon>
        <taxon>Solanum</taxon>
    </lineage>
</organism>
<evidence type="ECO:0000313" key="2">
    <source>
        <dbReference type="EMBL" id="KAH0740475.1"/>
    </source>
</evidence>